<dbReference type="GO" id="GO:0003700">
    <property type="term" value="F:DNA-binding transcription factor activity"/>
    <property type="evidence" value="ECO:0007669"/>
    <property type="project" value="TreeGrafter"/>
</dbReference>
<dbReference type="SMART" id="SM00530">
    <property type="entry name" value="HTH_XRE"/>
    <property type="match status" value="1"/>
</dbReference>
<evidence type="ECO:0000313" key="3">
    <source>
        <dbReference type="EMBL" id="MBB3733759.1"/>
    </source>
</evidence>
<dbReference type="EMBL" id="JACIBV010000003">
    <property type="protein sequence ID" value="MBB3733759.1"/>
    <property type="molecule type" value="Genomic_DNA"/>
</dbReference>
<accession>A0A7W5VLB9</accession>
<evidence type="ECO:0000313" key="4">
    <source>
        <dbReference type="Proteomes" id="UP000579945"/>
    </source>
</evidence>
<protein>
    <submittedName>
        <fullName evidence="3">Transcriptional regulator with XRE-family HTH domain</fullName>
    </submittedName>
</protein>
<name>A0A7W5VLB9_9ACTN</name>
<evidence type="ECO:0000256" key="1">
    <source>
        <dbReference type="ARBA" id="ARBA00023125"/>
    </source>
</evidence>
<dbReference type="InterPro" id="IPR001387">
    <property type="entry name" value="Cro/C1-type_HTH"/>
</dbReference>
<dbReference type="InterPro" id="IPR010982">
    <property type="entry name" value="Lambda_DNA-bd_dom_sf"/>
</dbReference>
<gene>
    <name evidence="3" type="ORF">FHR33_009712</name>
</gene>
<comment type="caution">
    <text evidence="3">The sequence shown here is derived from an EMBL/GenBank/DDBJ whole genome shotgun (WGS) entry which is preliminary data.</text>
</comment>
<dbReference type="RefSeq" id="WP_183662445.1">
    <property type="nucleotide sequence ID" value="NZ_JBHMCH010000036.1"/>
</dbReference>
<dbReference type="SUPFAM" id="SSF47413">
    <property type="entry name" value="lambda repressor-like DNA-binding domains"/>
    <property type="match status" value="1"/>
</dbReference>
<dbReference type="AlphaFoldDB" id="A0A7W5VLB9"/>
<sequence length="158" mass="17578">MGVRLRRQRKSRGLSQMRLAKAVGLSDSYISFLESDSRTPADATLHRIAAFLDVDPTVLRYGDRVQQALQAVLERRDEQHRHAVQVIDIVFAKCRPDDVVTCESTMLSADDREVTTLTIVKRRATELERATSQLVMPAQRPALPEESLAGAVLGSPLP</sequence>
<dbReference type="Proteomes" id="UP000579945">
    <property type="component" value="Unassembled WGS sequence"/>
</dbReference>
<dbReference type="PANTHER" id="PTHR46797:SF1">
    <property type="entry name" value="METHYLPHOSPHONATE SYNTHASE"/>
    <property type="match status" value="1"/>
</dbReference>
<feature type="domain" description="HTH cro/C1-type" evidence="2">
    <location>
        <begin position="5"/>
        <end position="59"/>
    </location>
</feature>
<reference evidence="3 4" key="1">
    <citation type="submission" date="2020-08" db="EMBL/GenBank/DDBJ databases">
        <title>Sequencing the genomes of 1000 actinobacteria strains.</title>
        <authorList>
            <person name="Klenk H.-P."/>
        </authorList>
    </citation>
    <scope>NUCLEOTIDE SEQUENCE [LARGE SCALE GENOMIC DNA]</scope>
    <source>
        <strain evidence="3 4">DSM 44320</strain>
    </source>
</reference>
<dbReference type="PROSITE" id="PS50943">
    <property type="entry name" value="HTH_CROC1"/>
    <property type="match status" value="1"/>
</dbReference>
<keyword evidence="1" id="KW-0238">DNA-binding</keyword>
<dbReference type="PANTHER" id="PTHR46797">
    <property type="entry name" value="HTH-TYPE TRANSCRIPTIONAL REGULATOR"/>
    <property type="match status" value="1"/>
</dbReference>
<keyword evidence="4" id="KW-1185">Reference proteome</keyword>
<dbReference type="Pfam" id="PF01381">
    <property type="entry name" value="HTH_3"/>
    <property type="match status" value="1"/>
</dbReference>
<dbReference type="Gene3D" id="1.10.260.40">
    <property type="entry name" value="lambda repressor-like DNA-binding domains"/>
    <property type="match status" value="1"/>
</dbReference>
<dbReference type="InterPro" id="IPR050807">
    <property type="entry name" value="TransReg_Diox_bact_type"/>
</dbReference>
<organism evidence="3 4">
    <name type="scientific">Nonomuraea dietziae</name>
    <dbReference type="NCBI Taxonomy" id="65515"/>
    <lineage>
        <taxon>Bacteria</taxon>
        <taxon>Bacillati</taxon>
        <taxon>Actinomycetota</taxon>
        <taxon>Actinomycetes</taxon>
        <taxon>Streptosporangiales</taxon>
        <taxon>Streptosporangiaceae</taxon>
        <taxon>Nonomuraea</taxon>
    </lineage>
</organism>
<dbReference type="CDD" id="cd00093">
    <property type="entry name" value="HTH_XRE"/>
    <property type="match status" value="1"/>
</dbReference>
<proteinExistence type="predicted"/>
<dbReference type="GO" id="GO:0005829">
    <property type="term" value="C:cytosol"/>
    <property type="evidence" value="ECO:0007669"/>
    <property type="project" value="TreeGrafter"/>
</dbReference>
<dbReference type="GO" id="GO:0003677">
    <property type="term" value="F:DNA binding"/>
    <property type="evidence" value="ECO:0007669"/>
    <property type="project" value="UniProtKB-KW"/>
</dbReference>
<evidence type="ECO:0000259" key="2">
    <source>
        <dbReference type="PROSITE" id="PS50943"/>
    </source>
</evidence>